<reference evidence="3" key="2">
    <citation type="submission" date="2023-01" db="EMBL/GenBank/DDBJ databases">
        <title>Draft genome sequence of Maritalea porphyrae strain NBRC 107169.</title>
        <authorList>
            <person name="Sun Q."/>
            <person name="Mori K."/>
        </authorList>
    </citation>
    <scope>NUCLEOTIDE SEQUENCE</scope>
    <source>
        <strain evidence="3">NBRC 107169</strain>
    </source>
</reference>
<protein>
    <submittedName>
        <fullName evidence="3">Dihydroorotase</fullName>
    </submittedName>
</protein>
<dbReference type="Gene3D" id="2.30.40.10">
    <property type="entry name" value="Urease, subunit C, domain 1"/>
    <property type="match status" value="1"/>
</dbReference>
<dbReference type="PANTHER" id="PTHR43668:SF2">
    <property type="entry name" value="ALLANTOINASE"/>
    <property type="match status" value="1"/>
</dbReference>
<gene>
    <name evidence="3" type="primary">pyrC_2</name>
    <name evidence="3" type="ORF">GCM10007879_28670</name>
</gene>
<keyword evidence="1" id="KW-0665">Pyrimidine biosynthesis</keyword>
<comment type="caution">
    <text evidence="3">The sequence shown here is derived from an EMBL/GenBank/DDBJ whole genome shotgun (WGS) entry which is preliminary data.</text>
</comment>
<dbReference type="RefSeq" id="WP_284365649.1">
    <property type="nucleotide sequence ID" value="NZ_BSNI01000002.1"/>
</dbReference>
<dbReference type="InterPro" id="IPR050138">
    <property type="entry name" value="DHOase/Allantoinase_Hydrolase"/>
</dbReference>
<name>A0ABQ5UTK9_9HYPH</name>
<dbReference type="NCBIfam" id="TIGR00857">
    <property type="entry name" value="pyrC_multi"/>
    <property type="match status" value="1"/>
</dbReference>
<dbReference type="InterPro" id="IPR024403">
    <property type="entry name" value="DHOase_cat"/>
</dbReference>
<dbReference type="Proteomes" id="UP001161405">
    <property type="component" value="Unassembled WGS sequence"/>
</dbReference>
<dbReference type="EMBL" id="BSNI01000002">
    <property type="protein sequence ID" value="GLQ18618.1"/>
    <property type="molecule type" value="Genomic_DNA"/>
</dbReference>
<organism evidence="3 4">
    <name type="scientific">Maritalea porphyrae</name>
    <dbReference type="NCBI Taxonomy" id="880732"/>
    <lineage>
        <taxon>Bacteria</taxon>
        <taxon>Pseudomonadati</taxon>
        <taxon>Pseudomonadota</taxon>
        <taxon>Alphaproteobacteria</taxon>
        <taxon>Hyphomicrobiales</taxon>
        <taxon>Devosiaceae</taxon>
        <taxon>Maritalea</taxon>
    </lineage>
</organism>
<evidence type="ECO:0000256" key="1">
    <source>
        <dbReference type="ARBA" id="ARBA00022975"/>
    </source>
</evidence>
<proteinExistence type="predicted"/>
<dbReference type="InterPro" id="IPR032466">
    <property type="entry name" value="Metal_Hydrolase"/>
</dbReference>
<evidence type="ECO:0000313" key="4">
    <source>
        <dbReference type="Proteomes" id="UP001161405"/>
    </source>
</evidence>
<dbReference type="InterPro" id="IPR004722">
    <property type="entry name" value="DHOase"/>
</dbReference>
<reference evidence="3" key="1">
    <citation type="journal article" date="2014" name="Int. J. Syst. Evol. Microbiol.">
        <title>Complete genome of a new Firmicutes species belonging to the dominant human colonic microbiota ('Ruminococcus bicirculans') reveals two chromosomes and a selective capacity to utilize plant glucans.</title>
        <authorList>
            <consortium name="NISC Comparative Sequencing Program"/>
            <person name="Wegmann U."/>
            <person name="Louis P."/>
            <person name="Goesmann A."/>
            <person name="Henrissat B."/>
            <person name="Duncan S.H."/>
            <person name="Flint H.J."/>
        </authorList>
    </citation>
    <scope>NUCLEOTIDE SEQUENCE</scope>
    <source>
        <strain evidence="3">NBRC 107169</strain>
    </source>
</reference>
<dbReference type="Pfam" id="PF12890">
    <property type="entry name" value="DHOase"/>
    <property type="match status" value="1"/>
</dbReference>
<accession>A0ABQ5UTK9</accession>
<dbReference type="SUPFAM" id="SSF51338">
    <property type="entry name" value="Composite domain of metallo-dependent hydrolases"/>
    <property type="match status" value="1"/>
</dbReference>
<evidence type="ECO:0000313" key="3">
    <source>
        <dbReference type="EMBL" id="GLQ18618.1"/>
    </source>
</evidence>
<evidence type="ECO:0000259" key="2">
    <source>
        <dbReference type="Pfam" id="PF12890"/>
    </source>
</evidence>
<feature type="domain" description="Dihydroorotase catalytic" evidence="2">
    <location>
        <begin position="52"/>
        <end position="238"/>
    </location>
</feature>
<dbReference type="SUPFAM" id="SSF51556">
    <property type="entry name" value="Metallo-dependent hydrolases"/>
    <property type="match status" value="1"/>
</dbReference>
<keyword evidence="4" id="KW-1185">Reference proteome</keyword>
<sequence>MSKLVIKNARIIDPASETDKMGAILIEEGKIAEIAEGDISAPEGAHIHDAQGRIIAPGLVDLRVFTGEPGREYRETLKSASDAAAVGGVTSALIMPDTNPVLDDAALIDFVARRARDNADINFYPAAAISKGLAGEDISEFGLLKEAGAKALTDGRNSIQNPALLKTAFTYALNFDMPVIHHVSDASLTGSGVMNAGLLATGLGLKGIPHIAETIPLDRDIQLAEATGVRYHAAQISCGTSAEIIKRAKANSDRISAGISINNLCLNENDIGDYRTYFKLAPPLRSEDERQAMIAALADGTIDVIHSAHDPQDMEGKRRPFAEAVDGAVGLETMLSAALRLVHEDQVDLVTLLRAMTCNPADLLGIDAGRITKGAQADLIEIDLDYPWVVSENDLKSRSRNTAFEGARFSGKVTTSIVSGTKIYELA</sequence>
<dbReference type="InterPro" id="IPR011059">
    <property type="entry name" value="Metal-dep_hydrolase_composite"/>
</dbReference>
<dbReference type="Gene3D" id="3.20.20.140">
    <property type="entry name" value="Metal-dependent hydrolases"/>
    <property type="match status" value="1"/>
</dbReference>
<dbReference type="PANTHER" id="PTHR43668">
    <property type="entry name" value="ALLANTOINASE"/>
    <property type="match status" value="1"/>
</dbReference>
<dbReference type="CDD" id="cd01317">
    <property type="entry name" value="DHOase_IIa"/>
    <property type="match status" value="1"/>
</dbReference>